<reference evidence="1 2" key="1">
    <citation type="submission" date="2023-10" db="EMBL/GenBank/DDBJ databases">
        <title>Draft genome sequence of Xylaria bambusicola isolate GMP-LS, the root and basal stem rot pathogen of sugarcane in Indonesia.</title>
        <authorList>
            <person name="Selvaraj P."/>
            <person name="Muralishankar V."/>
            <person name="Muruganantham S."/>
            <person name="Sp S."/>
            <person name="Haryani S."/>
            <person name="Lau K.J.X."/>
            <person name="Naqvi N.I."/>
        </authorList>
    </citation>
    <scope>NUCLEOTIDE SEQUENCE [LARGE SCALE GENOMIC DNA]</scope>
    <source>
        <strain evidence="1">GMP-LS</strain>
    </source>
</reference>
<accession>A0AAN7UMC5</accession>
<sequence>MLGPKTDKGEMMSTVNPIPTLHLILKGKAICLSPRFRLAAILPHILSEYVTASTLDVDALCK</sequence>
<evidence type="ECO:0000313" key="2">
    <source>
        <dbReference type="Proteomes" id="UP001305414"/>
    </source>
</evidence>
<gene>
    <name evidence="1" type="ORF">RRF57_011172</name>
</gene>
<protein>
    <submittedName>
        <fullName evidence="1">Uncharacterized protein</fullName>
    </submittedName>
</protein>
<comment type="caution">
    <text evidence="1">The sequence shown here is derived from an EMBL/GenBank/DDBJ whole genome shotgun (WGS) entry which is preliminary data.</text>
</comment>
<organism evidence="1 2">
    <name type="scientific">Xylaria bambusicola</name>
    <dbReference type="NCBI Taxonomy" id="326684"/>
    <lineage>
        <taxon>Eukaryota</taxon>
        <taxon>Fungi</taxon>
        <taxon>Dikarya</taxon>
        <taxon>Ascomycota</taxon>
        <taxon>Pezizomycotina</taxon>
        <taxon>Sordariomycetes</taxon>
        <taxon>Xylariomycetidae</taxon>
        <taxon>Xylariales</taxon>
        <taxon>Xylariaceae</taxon>
        <taxon>Xylaria</taxon>
    </lineage>
</organism>
<name>A0AAN7UMC5_9PEZI</name>
<dbReference type="AlphaFoldDB" id="A0AAN7UMC5"/>
<dbReference type="Proteomes" id="UP001305414">
    <property type="component" value="Unassembled WGS sequence"/>
</dbReference>
<keyword evidence="2" id="KW-1185">Reference proteome</keyword>
<evidence type="ECO:0000313" key="1">
    <source>
        <dbReference type="EMBL" id="KAK5635460.1"/>
    </source>
</evidence>
<proteinExistence type="predicted"/>
<dbReference type="EMBL" id="JAWHQM010000053">
    <property type="protein sequence ID" value="KAK5635460.1"/>
    <property type="molecule type" value="Genomic_DNA"/>
</dbReference>